<feature type="binding site" evidence="10">
    <location>
        <begin position="99"/>
        <end position="109"/>
    </location>
    <ligand>
        <name>ATP</name>
        <dbReference type="ChEBI" id="CHEBI:30616"/>
    </ligand>
</feature>
<dbReference type="InterPro" id="IPR014721">
    <property type="entry name" value="Ribsml_uS5_D2-typ_fold_subgr"/>
</dbReference>
<dbReference type="Gene3D" id="3.30.230.10">
    <property type="match status" value="1"/>
</dbReference>
<dbReference type="InterPro" id="IPR036554">
    <property type="entry name" value="GHMP_kinase_C_sf"/>
</dbReference>
<evidence type="ECO:0000256" key="7">
    <source>
        <dbReference type="ARBA" id="ARBA00022840"/>
    </source>
</evidence>
<keyword evidence="8 10" id="KW-0414">Isoprene biosynthesis</keyword>
<dbReference type="InterPro" id="IPR004424">
    <property type="entry name" value="IspE"/>
</dbReference>
<name>A0A3N1Y7Q3_9GAMM</name>
<comment type="function">
    <text evidence="10">Catalyzes the phosphorylation of the position 2 hydroxy group of 4-diphosphocytidyl-2C-methyl-D-erythritol.</text>
</comment>
<evidence type="ECO:0000256" key="6">
    <source>
        <dbReference type="ARBA" id="ARBA00022777"/>
    </source>
</evidence>
<dbReference type="InterPro" id="IPR013750">
    <property type="entry name" value="GHMP_kinase_C_dom"/>
</dbReference>
<comment type="similarity">
    <text evidence="1 10">Belongs to the GHMP kinase family. IspE subfamily.</text>
</comment>
<evidence type="ECO:0000256" key="4">
    <source>
        <dbReference type="ARBA" id="ARBA00022679"/>
    </source>
</evidence>
<dbReference type="Pfam" id="PF08544">
    <property type="entry name" value="GHMP_kinases_C"/>
    <property type="match status" value="1"/>
</dbReference>
<evidence type="ECO:0000256" key="8">
    <source>
        <dbReference type="ARBA" id="ARBA00023229"/>
    </source>
</evidence>
<dbReference type="HAMAP" id="MF_00061">
    <property type="entry name" value="IspE"/>
    <property type="match status" value="1"/>
</dbReference>
<accession>A0A3N1Y7Q3</accession>
<gene>
    <name evidence="10" type="primary">ispE</name>
    <name evidence="13" type="ORF">EDC57_0709</name>
</gene>
<feature type="domain" description="GHMP kinase N-terminal" evidence="11">
    <location>
        <begin position="72"/>
        <end position="148"/>
    </location>
</feature>
<evidence type="ECO:0000256" key="5">
    <source>
        <dbReference type="ARBA" id="ARBA00022741"/>
    </source>
</evidence>
<comment type="caution">
    <text evidence="13">The sequence shown here is derived from an EMBL/GenBank/DDBJ whole genome shotgun (WGS) entry which is preliminary data.</text>
</comment>
<dbReference type="Pfam" id="PF00288">
    <property type="entry name" value="GHMP_kinases_N"/>
    <property type="match status" value="1"/>
</dbReference>
<evidence type="ECO:0000256" key="3">
    <source>
        <dbReference type="ARBA" id="ARBA00017473"/>
    </source>
</evidence>
<comment type="catalytic activity">
    <reaction evidence="10">
        <text>4-CDP-2-C-methyl-D-erythritol + ATP = 4-CDP-2-C-methyl-D-erythritol 2-phosphate + ADP + H(+)</text>
        <dbReference type="Rhea" id="RHEA:18437"/>
        <dbReference type="ChEBI" id="CHEBI:15378"/>
        <dbReference type="ChEBI" id="CHEBI:30616"/>
        <dbReference type="ChEBI" id="CHEBI:57823"/>
        <dbReference type="ChEBI" id="CHEBI:57919"/>
        <dbReference type="ChEBI" id="CHEBI:456216"/>
        <dbReference type="EC" id="2.7.1.148"/>
    </reaction>
</comment>
<dbReference type="NCBIfam" id="TIGR00154">
    <property type="entry name" value="ispE"/>
    <property type="match status" value="1"/>
</dbReference>
<dbReference type="GO" id="GO:0019288">
    <property type="term" value="P:isopentenyl diphosphate biosynthetic process, methylerythritol 4-phosphate pathway"/>
    <property type="evidence" value="ECO:0007669"/>
    <property type="project" value="UniProtKB-UniRule"/>
</dbReference>
<dbReference type="InterPro" id="IPR020568">
    <property type="entry name" value="Ribosomal_Su5_D2-typ_SF"/>
</dbReference>
<dbReference type="AlphaFoldDB" id="A0A3N1Y7Q3"/>
<protein>
    <recommendedName>
        <fullName evidence="3 10">4-diphosphocytidyl-2-C-methyl-D-erythritol kinase</fullName>
        <shortName evidence="10">CMK</shortName>
        <ecNumber evidence="2 10">2.7.1.148</ecNumber>
    </recommendedName>
    <alternativeName>
        <fullName evidence="9 10">4-(cytidine-5'-diphospho)-2-C-methyl-D-erythritol kinase</fullName>
    </alternativeName>
</protein>
<dbReference type="EC" id="2.7.1.148" evidence="2 10"/>
<evidence type="ECO:0000256" key="10">
    <source>
        <dbReference type="HAMAP-Rule" id="MF_00061"/>
    </source>
</evidence>
<comment type="pathway">
    <text evidence="10">Isoprenoid biosynthesis; isopentenyl diphosphate biosynthesis via DXP pathway; isopentenyl diphosphate from 1-deoxy-D-xylulose 5-phosphate: step 3/6.</text>
</comment>
<feature type="active site" evidence="10">
    <location>
        <position position="16"/>
    </location>
</feature>
<dbReference type="Gene3D" id="3.30.70.890">
    <property type="entry name" value="GHMP kinase, C-terminal domain"/>
    <property type="match status" value="1"/>
</dbReference>
<evidence type="ECO:0000313" key="13">
    <source>
        <dbReference type="EMBL" id="ROR34805.1"/>
    </source>
</evidence>
<dbReference type="SUPFAM" id="SSF54211">
    <property type="entry name" value="Ribosomal protein S5 domain 2-like"/>
    <property type="match status" value="1"/>
</dbReference>
<dbReference type="EMBL" id="RJVI01000001">
    <property type="protein sequence ID" value="ROR34805.1"/>
    <property type="molecule type" value="Genomic_DNA"/>
</dbReference>
<feature type="domain" description="GHMP kinase C-terminal" evidence="12">
    <location>
        <begin position="211"/>
        <end position="266"/>
    </location>
</feature>
<evidence type="ECO:0000259" key="12">
    <source>
        <dbReference type="Pfam" id="PF08544"/>
    </source>
</evidence>
<dbReference type="RefSeq" id="WP_123400286.1">
    <property type="nucleotide sequence ID" value="NZ_RJVI01000001.1"/>
</dbReference>
<dbReference type="OrthoDB" id="9809438at2"/>
<dbReference type="PANTHER" id="PTHR43527">
    <property type="entry name" value="4-DIPHOSPHOCYTIDYL-2-C-METHYL-D-ERYTHRITOL KINASE, CHLOROPLASTIC"/>
    <property type="match status" value="1"/>
</dbReference>
<dbReference type="GO" id="GO:0005524">
    <property type="term" value="F:ATP binding"/>
    <property type="evidence" value="ECO:0007669"/>
    <property type="project" value="UniProtKB-UniRule"/>
</dbReference>
<dbReference type="SUPFAM" id="SSF55060">
    <property type="entry name" value="GHMP Kinase, C-terminal domain"/>
    <property type="match status" value="1"/>
</dbReference>
<proteinExistence type="inferred from homology"/>
<dbReference type="GO" id="GO:0050515">
    <property type="term" value="F:4-(cytidine 5'-diphospho)-2-C-methyl-D-erythritol kinase activity"/>
    <property type="evidence" value="ECO:0007669"/>
    <property type="project" value="UniProtKB-UniRule"/>
</dbReference>
<dbReference type="PANTHER" id="PTHR43527:SF2">
    <property type="entry name" value="4-DIPHOSPHOCYTIDYL-2-C-METHYL-D-ERYTHRITOL KINASE, CHLOROPLASTIC"/>
    <property type="match status" value="1"/>
</dbReference>
<organism evidence="13 14">
    <name type="scientific">Inmirania thermothiophila</name>
    <dbReference type="NCBI Taxonomy" id="1750597"/>
    <lineage>
        <taxon>Bacteria</taxon>
        <taxon>Pseudomonadati</taxon>
        <taxon>Pseudomonadota</taxon>
        <taxon>Gammaproteobacteria</taxon>
        <taxon>Chromatiales</taxon>
        <taxon>Ectothiorhodospiraceae</taxon>
        <taxon>Inmirania</taxon>
    </lineage>
</organism>
<keyword evidence="5 10" id="KW-0547">Nucleotide-binding</keyword>
<evidence type="ECO:0000256" key="9">
    <source>
        <dbReference type="ARBA" id="ARBA00032554"/>
    </source>
</evidence>
<dbReference type="PIRSF" id="PIRSF010376">
    <property type="entry name" value="IspE"/>
    <property type="match status" value="1"/>
</dbReference>
<evidence type="ECO:0000259" key="11">
    <source>
        <dbReference type="Pfam" id="PF00288"/>
    </source>
</evidence>
<evidence type="ECO:0000313" key="14">
    <source>
        <dbReference type="Proteomes" id="UP000276634"/>
    </source>
</evidence>
<keyword evidence="6 10" id="KW-0418">Kinase</keyword>
<dbReference type="InterPro" id="IPR006204">
    <property type="entry name" value="GHMP_kinase_N_dom"/>
</dbReference>
<evidence type="ECO:0000256" key="2">
    <source>
        <dbReference type="ARBA" id="ARBA00012052"/>
    </source>
</evidence>
<keyword evidence="14" id="KW-1185">Reference proteome</keyword>
<dbReference type="GO" id="GO:0016114">
    <property type="term" value="P:terpenoid biosynthetic process"/>
    <property type="evidence" value="ECO:0007669"/>
    <property type="project" value="UniProtKB-UniRule"/>
</dbReference>
<reference evidence="13 14" key="1">
    <citation type="submission" date="2018-11" db="EMBL/GenBank/DDBJ databases">
        <title>Genomic Encyclopedia of Type Strains, Phase IV (KMG-IV): sequencing the most valuable type-strain genomes for metagenomic binning, comparative biology and taxonomic classification.</title>
        <authorList>
            <person name="Goeker M."/>
        </authorList>
    </citation>
    <scope>NUCLEOTIDE SEQUENCE [LARGE SCALE GENOMIC DNA]</scope>
    <source>
        <strain evidence="13 14">DSM 100275</strain>
    </source>
</reference>
<dbReference type="Proteomes" id="UP000276634">
    <property type="component" value="Unassembled WGS sequence"/>
</dbReference>
<evidence type="ECO:0000256" key="1">
    <source>
        <dbReference type="ARBA" id="ARBA00009684"/>
    </source>
</evidence>
<keyword evidence="7 10" id="KW-0067">ATP-binding</keyword>
<feature type="active site" evidence="10">
    <location>
        <position position="141"/>
    </location>
</feature>
<sequence length="290" mass="30521">MRLSALGPGFWPAPAKLNLMLRIVGRRADGYHELQTVFQFLDYGDAVGLRVRRDGAVVRRGGVAGLDPERDLAVRAARALQRAAGVRLGAEIVLHKRIPAGGGLGGGSSDAATVLCALDRLWGCGLGTEALCELALGLGADVPVFVRGRAAWAEGVGERLTPVSPPEPWYLVVWPGAAVATARVFADPALTRDSPPTTIRGFLSGERGNDCEAVVRRLCPEVGRALDWLRARAPAGLSGTGGCVFAAFDEEGAARAAARGLPAPWRAIVARGCNRSPLRERLGDRAGVPR</sequence>
<keyword evidence="4 10" id="KW-0808">Transferase</keyword>
<dbReference type="UniPathway" id="UPA00056">
    <property type="reaction ID" value="UER00094"/>
</dbReference>